<dbReference type="Proteomes" id="UP001652625">
    <property type="component" value="Chromosome 12"/>
</dbReference>
<gene>
    <name evidence="2" type="primary">LOC136087897</name>
</gene>
<protein>
    <submittedName>
        <fullName evidence="2">Uncharacterized protein DDB_G0286175-like</fullName>
    </submittedName>
</protein>
<organism evidence="1 2">
    <name type="scientific">Hydra vulgaris</name>
    <name type="common">Hydra</name>
    <name type="synonym">Hydra attenuata</name>
    <dbReference type="NCBI Taxonomy" id="6087"/>
    <lineage>
        <taxon>Eukaryota</taxon>
        <taxon>Metazoa</taxon>
        <taxon>Cnidaria</taxon>
        <taxon>Hydrozoa</taxon>
        <taxon>Hydroidolina</taxon>
        <taxon>Anthoathecata</taxon>
        <taxon>Aplanulata</taxon>
        <taxon>Hydridae</taxon>
        <taxon>Hydra</taxon>
    </lineage>
</organism>
<evidence type="ECO:0000313" key="2">
    <source>
        <dbReference type="RefSeq" id="XP_065667590.1"/>
    </source>
</evidence>
<keyword evidence="1" id="KW-1185">Reference proteome</keyword>
<accession>A0ABM4D054</accession>
<name>A0ABM4D054_HYDVU</name>
<dbReference type="RefSeq" id="XP_065667590.1">
    <property type="nucleotide sequence ID" value="XM_065811518.1"/>
</dbReference>
<sequence>MAAKFTEDLLLQESKTKNKNNANQTQSISYLNNFESFILDLAEPQVNLRMEHSKIIMNAINNIHKRKKRADTESIYEEVLKHFENRLEKLHIKDRLNNDLADVRRQLNIKYLNFKKYNIPELALSLNSNNNKTMRNSINNFENVTNQLVSVRKNYQSDFLKYKNLSSNGVVSTSSSLSTKAVGNVKNTKNQIRKVNNDPKIINPRNNQTDEYKWPVGTTLICGDSILMGINEKKNA</sequence>
<reference evidence="2" key="1">
    <citation type="submission" date="2025-08" db="UniProtKB">
        <authorList>
            <consortium name="RefSeq"/>
        </authorList>
    </citation>
    <scope>IDENTIFICATION</scope>
</reference>
<evidence type="ECO:0000313" key="1">
    <source>
        <dbReference type="Proteomes" id="UP001652625"/>
    </source>
</evidence>
<proteinExistence type="predicted"/>
<dbReference type="GeneID" id="136087897"/>